<dbReference type="VEuPathDB" id="VectorBase:HLOH_046779"/>
<evidence type="ECO:0000313" key="1">
    <source>
        <dbReference type="EMBL" id="KAH9361967.1"/>
    </source>
</evidence>
<dbReference type="EMBL" id="JABSTR010000001">
    <property type="protein sequence ID" value="KAH9361967.1"/>
    <property type="molecule type" value="Genomic_DNA"/>
</dbReference>
<gene>
    <name evidence="1" type="ORF">HPB48_003624</name>
</gene>
<sequence>MGTPHISGYRTYAPPVDKGNKVNIATLISKALTAQEHQFYEEEGVMPLIVNILLLNKRQGTLRIANV</sequence>
<dbReference type="AlphaFoldDB" id="A0A9J6FGR7"/>
<organism evidence="1 2">
    <name type="scientific">Haemaphysalis longicornis</name>
    <name type="common">Bush tick</name>
    <dbReference type="NCBI Taxonomy" id="44386"/>
    <lineage>
        <taxon>Eukaryota</taxon>
        <taxon>Metazoa</taxon>
        <taxon>Ecdysozoa</taxon>
        <taxon>Arthropoda</taxon>
        <taxon>Chelicerata</taxon>
        <taxon>Arachnida</taxon>
        <taxon>Acari</taxon>
        <taxon>Parasitiformes</taxon>
        <taxon>Ixodida</taxon>
        <taxon>Ixodoidea</taxon>
        <taxon>Ixodidae</taxon>
        <taxon>Haemaphysalinae</taxon>
        <taxon>Haemaphysalis</taxon>
    </lineage>
</organism>
<keyword evidence="2" id="KW-1185">Reference proteome</keyword>
<proteinExistence type="predicted"/>
<evidence type="ECO:0000313" key="2">
    <source>
        <dbReference type="Proteomes" id="UP000821853"/>
    </source>
</evidence>
<protein>
    <submittedName>
        <fullName evidence="1">Uncharacterized protein</fullName>
    </submittedName>
</protein>
<dbReference type="Proteomes" id="UP000821853">
    <property type="component" value="Chromosome 1"/>
</dbReference>
<reference evidence="1 2" key="1">
    <citation type="journal article" date="2020" name="Cell">
        <title>Large-Scale Comparative Analyses of Tick Genomes Elucidate Their Genetic Diversity and Vector Capacities.</title>
        <authorList>
            <consortium name="Tick Genome and Microbiome Consortium (TIGMIC)"/>
            <person name="Jia N."/>
            <person name="Wang J."/>
            <person name="Shi W."/>
            <person name="Du L."/>
            <person name="Sun Y."/>
            <person name="Zhan W."/>
            <person name="Jiang J.F."/>
            <person name="Wang Q."/>
            <person name="Zhang B."/>
            <person name="Ji P."/>
            <person name="Bell-Sakyi L."/>
            <person name="Cui X.M."/>
            <person name="Yuan T.T."/>
            <person name="Jiang B.G."/>
            <person name="Yang W.F."/>
            <person name="Lam T.T."/>
            <person name="Chang Q.C."/>
            <person name="Ding S.J."/>
            <person name="Wang X.J."/>
            <person name="Zhu J.G."/>
            <person name="Ruan X.D."/>
            <person name="Zhao L."/>
            <person name="Wei J.T."/>
            <person name="Ye R.Z."/>
            <person name="Que T.C."/>
            <person name="Du C.H."/>
            <person name="Zhou Y.H."/>
            <person name="Cheng J.X."/>
            <person name="Dai P.F."/>
            <person name="Guo W.B."/>
            <person name="Han X.H."/>
            <person name="Huang E.J."/>
            <person name="Li L.F."/>
            <person name="Wei W."/>
            <person name="Gao Y.C."/>
            <person name="Liu J.Z."/>
            <person name="Shao H.Z."/>
            <person name="Wang X."/>
            <person name="Wang C.C."/>
            <person name="Yang T.C."/>
            <person name="Huo Q.B."/>
            <person name="Li W."/>
            <person name="Chen H.Y."/>
            <person name="Chen S.E."/>
            <person name="Zhou L.G."/>
            <person name="Ni X.B."/>
            <person name="Tian J.H."/>
            <person name="Sheng Y."/>
            <person name="Liu T."/>
            <person name="Pan Y.S."/>
            <person name="Xia L.Y."/>
            <person name="Li J."/>
            <person name="Zhao F."/>
            <person name="Cao W.C."/>
        </authorList>
    </citation>
    <scope>NUCLEOTIDE SEQUENCE [LARGE SCALE GENOMIC DNA]</scope>
    <source>
        <strain evidence="1">HaeL-2018</strain>
    </source>
</reference>
<comment type="caution">
    <text evidence="1">The sequence shown here is derived from an EMBL/GenBank/DDBJ whole genome shotgun (WGS) entry which is preliminary data.</text>
</comment>
<accession>A0A9J6FGR7</accession>
<name>A0A9J6FGR7_HAELO</name>